<dbReference type="InterPro" id="IPR014284">
    <property type="entry name" value="RNA_pol_sigma-70_dom"/>
</dbReference>
<dbReference type="InterPro" id="IPR039425">
    <property type="entry name" value="RNA_pol_sigma-70-like"/>
</dbReference>
<comment type="caution">
    <text evidence="8">The sequence shown here is derived from an EMBL/GenBank/DDBJ whole genome shotgun (WGS) entry which is preliminary data.</text>
</comment>
<dbReference type="EMBL" id="ADLO01000054">
    <property type="protein sequence ID" value="KGF55761.1"/>
    <property type="molecule type" value="Genomic_DNA"/>
</dbReference>
<dbReference type="eggNOG" id="COG1595">
    <property type="taxonomic scope" value="Bacteria"/>
</dbReference>
<evidence type="ECO:0000256" key="3">
    <source>
        <dbReference type="ARBA" id="ARBA00023082"/>
    </source>
</evidence>
<keyword evidence="4" id="KW-0238">DNA-binding</keyword>
<evidence type="ECO:0000256" key="5">
    <source>
        <dbReference type="ARBA" id="ARBA00023163"/>
    </source>
</evidence>
<comment type="similarity">
    <text evidence="1">Belongs to the sigma-70 factor family. ECF subfamily.</text>
</comment>
<dbReference type="PATRIC" id="fig|742738.3.peg.1643"/>
<name>A0A096B9P8_FLAPL</name>
<dbReference type="Proteomes" id="UP000029585">
    <property type="component" value="Unassembled WGS sequence"/>
</dbReference>
<dbReference type="AlphaFoldDB" id="A0A096B9P8"/>
<accession>A0A096B9P8</accession>
<dbReference type="PANTHER" id="PTHR43133:SF8">
    <property type="entry name" value="RNA POLYMERASE SIGMA FACTOR HI_1459-RELATED"/>
    <property type="match status" value="1"/>
</dbReference>
<dbReference type="RefSeq" id="WP_009256913.1">
    <property type="nucleotide sequence ID" value="NZ_KN174162.1"/>
</dbReference>
<dbReference type="SUPFAM" id="SSF88946">
    <property type="entry name" value="Sigma2 domain of RNA polymerase sigma factors"/>
    <property type="match status" value="1"/>
</dbReference>
<evidence type="ECO:0000259" key="7">
    <source>
        <dbReference type="Pfam" id="PF08281"/>
    </source>
</evidence>
<evidence type="ECO:0000256" key="2">
    <source>
        <dbReference type="ARBA" id="ARBA00023015"/>
    </source>
</evidence>
<dbReference type="CDD" id="cd06171">
    <property type="entry name" value="Sigma70_r4"/>
    <property type="match status" value="1"/>
</dbReference>
<keyword evidence="5" id="KW-0804">Transcription</keyword>
<proteinExistence type="inferred from homology"/>
<keyword evidence="9" id="KW-1185">Reference proteome</keyword>
<dbReference type="Pfam" id="PF04542">
    <property type="entry name" value="Sigma70_r2"/>
    <property type="match status" value="1"/>
</dbReference>
<dbReference type="InterPro" id="IPR013324">
    <property type="entry name" value="RNA_pol_sigma_r3/r4-like"/>
</dbReference>
<dbReference type="HOGENOM" id="CLU_047691_3_4_9"/>
<dbReference type="Gene3D" id="1.10.1740.10">
    <property type="match status" value="1"/>
</dbReference>
<evidence type="ECO:0000313" key="9">
    <source>
        <dbReference type="Proteomes" id="UP000029585"/>
    </source>
</evidence>
<reference evidence="8 9" key="1">
    <citation type="submission" date="2011-08" db="EMBL/GenBank/DDBJ databases">
        <title>The Genome Sequence of Clostridium orbiscindens 1_3_50AFAA.</title>
        <authorList>
            <consortium name="The Broad Institute Genome Sequencing Platform"/>
            <person name="Earl A."/>
            <person name="Ward D."/>
            <person name="Feldgarden M."/>
            <person name="Gevers D."/>
            <person name="Daigneault M."/>
            <person name="Strauss J."/>
            <person name="Allen-Vercoe E."/>
            <person name="Young S.K."/>
            <person name="Zeng Q."/>
            <person name="Gargeya S."/>
            <person name="Fitzgerald M."/>
            <person name="Haas B."/>
            <person name="Abouelleil A."/>
            <person name="Alvarado L."/>
            <person name="Arachchi H.M."/>
            <person name="Berlin A."/>
            <person name="Brown A."/>
            <person name="Chapman S.B."/>
            <person name="Chen Z."/>
            <person name="Dunbar C."/>
            <person name="Freedman E."/>
            <person name="Gearin G."/>
            <person name="Gellesch M."/>
            <person name="Goldberg J."/>
            <person name="Griggs A."/>
            <person name="Gujja S."/>
            <person name="Heiman D."/>
            <person name="Howarth C."/>
            <person name="Larson L."/>
            <person name="Lui A."/>
            <person name="MacDonald P.J.P."/>
            <person name="Montmayeur A."/>
            <person name="Murphy C."/>
            <person name="Neiman D."/>
            <person name="Pearson M."/>
            <person name="Priest M."/>
            <person name="Roberts A."/>
            <person name="Saif S."/>
            <person name="Shea T."/>
            <person name="Shenoy N."/>
            <person name="Sisk P."/>
            <person name="Stolte C."/>
            <person name="Sykes S."/>
            <person name="Wortman J."/>
            <person name="Nusbaum C."/>
            <person name="Birren B."/>
        </authorList>
    </citation>
    <scope>NUCLEOTIDE SEQUENCE [LARGE SCALE GENOMIC DNA]</scope>
    <source>
        <strain evidence="8 9">1_3_50AFAA</strain>
    </source>
</reference>
<evidence type="ECO:0000259" key="6">
    <source>
        <dbReference type="Pfam" id="PF04542"/>
    </source>
</evidence>
<dbReference type="NCBIfam" id="TIGR02937">
    <property type="entry name" value="sigma70-ECF"/>
    <property type="match status" value="1"/>
</dbReference>
<dbReference type="SUPFAM" id="SSF88659">
    <property type="entry name" value="Sigma3 and sigma4 domains of RNA polymerase sigma factors"/>
    <property type="match status" value="1"/>
</dbReference>
<evidence type="ECO:0000313" key="8">
    <source>
        <dbReference type="EMBL" id="KGF55761.1"/>
    </source>
</evidence>
<dbReference type="GO" id="GO:0006352">
    <property type="term" value="P:DNA-templated transcription initiation"/>
    <property type="evidence" value="ECO:0007669"/>
    <property type="project" value="InterPro"/>
</dbReference>
<feature type="domain" description="RNA polymerase sigma-70 region 2" evidence="6">
    <location>
        <begin position="22"/>
        <end position="88"/>
    </location>
</feature>
<feature type="domain" description="RNA polymerase sigma factor 70 region 4 type 2" evidence="7">
    <location>
        <begin position="107"/>
        <end position="158"/>
    </location>
</feature>
<evidence type="ECO:0000256" key="1">
    <source>
        <dbReference type="ARBA" id="ARBA00010641"/>
    </source>
</evidence>
<gene>
    <name evidence="8" type="ORF">HMPREF9460_01595</name>
</gene>
<dbReference type="GO" id="GO:0003677">
    <property type="term" value="F:DNA binding"/>
    <property type="evidence" value="ECO:0007669"/>
    <property type="project" value="UniProtKB-KW"/>
</dbReference>
<dbReference type="PANTHER" id="PTHR43133">
    <property type="entry name" value="RNA POLYMERASE ECF-TYPE SIGMA FACTO"/>
    <property type="match status" value="1"/>
</dbReference>
<evidence type="ECO:0000256" key="4">
    <source>
        <dbReference type="ARBA" id="ARBA00023125"/>
    </source>
</evidence>
<dbReference type="Gene3D" id="1.10.10.10">
    <property type="entry name" value="Winged helix-like DNA-binding domain superfamily/Winged helix DNA-binding domain"/>
    <property type="match status" value="1"/>
</dbReference>
<dbReference type="InterPro" id="IPR013249">
    <property type="entry name" value="RNA_pol_sigma70_r4_t2"/>
</dbReference>
<dbReference type="InterPro" id="IPR007627">
    <property type="entry name" value="RNA_pol_sigma70_r2"/>
</dbReference>
<keyword evidence="2" id="KW-0805">Transcription regulation</keyword>
<protein>
    <recommendedName>
        <fullName evidence="10">HTH luxR-type domain-containing protein</fullName>
    </recommendedName>
</protein>
<keyword evidence="3" id="KW-0731">Sigma factor</keyword>
<dbReference type="InterPro" id="IPR013325">
    <property type="entry name" value="RNA_pol_sigma_r2"/>
</dbReference>
<dbReference type="GO" id="GO:0016987">
    <property type="term" value="F:sigma factor activity"/>
    <property type="evidence" value="ECO:0007669"/>
    <property type="project" value="UniProtKB-KW"/>
</dbReference>
<organism evidence="8 9">
    <name type="scientific">Flavonifractor plautii 1_3_50AFAA</name>
    <dbReference type="NCBI Taxonomy" id="742738"/>
    <lineage>
        <taxon>Bacteria</taxon>
        <taxon>Bacillati</taxon>
        <taxon>Bacillota</taxon>
        <taxon>Clostridia</taxon>
        <taxon>Eubacteriales</taxon>
        <taxon>Oscillospiraceae</taxon>
        <taxon>Flavonifractor</taxon>
    </lineage>
</organism>
<dbReference type="Pfam" id="PF08281">
    <property type="entry name" value="Sigma70_r4_2"/>
    <property type="match status" value="1"/>
</dbReference>
<sequence>MDEAELSRAFPIGDGACLEAVIGRYGQALLRYCHHILCDYHEAQDAVQDALLRAWSRRNLFRAGTNLEAWLYKLAYHACIDLLRQRRRQLFAPPPPSGHNPDYIGPELRAALSVLTPEERGLVFGRVMEGRSYEELSQIYGPSAAALRKRYERARKKLALALSDSELDEQKEVVP</sequence>
<evidence type="ECO:0008006" key="10">
    <source>
        <dbReference type="Google" id="ProtNLM"/>
    </source>
</evidence>
<dbReference type="InterPro" id="IPR036388">
    <property type="entry name" value="WH-like_DNA-bd_sf"/>
</dbReference>